<evidence type="ECO:0000313" key="4">
    <source>
        <dbReference type="Proteomes" id="UP000295814"/>
    </source>
</evidence>
<dbReference type="InterPro" id="IPR014729">
    <property type="entry name" value="Rossmann-like_a/b/a_fold"/>
</dbReference>
<organism evidence="3 4">
    <name type="scientific">Seonamhaeicola sediminis</name>
    <dbReference type="NCBI Taxonomy" id="2528206"/>
    <lineage>
        <taxon>Bacteria</taxon>
        <taxon>Pseudomonadati</taxon>
        <taxon>Bacteroidota</taxon>
        <taxon>Flavobacteriia</taxon>
        <taxon>Flavobacteriales</taxon>
        <taxon>Flavobacteriaceae</taxon>
    </lineage>
</organism>
<gene>
    <name evidence="3" type="ORF">E1J38_008555</name>
</gene>
<dbReference type="Pfam" id="PF00582">
    <property type="entry name" value="Usp"/>
    <property type="match status" value="1"/>
</dbReference>
<evidence type="ECO:0000256" key="1">
    <source>
        <dbReference type="ARBA" id="ARBA00008791"/>
    </source>
</evidence>
<dbReference type="InterPro" id="IPR006015">
    <property type="entry name" value="Universal_stress_UspA"/>
</dbReference>
<dbReference type="SUPFAM" id="SSF52402">
    <property type="entry name" value="Adenine nucleotide alpha hydrolases-like"/>
    <property type="match status" value="2"/>
</dbReference>
<dbReference type="PRINTS" id="PR01438">
    <property type="entry name" value="UNVRSLSTRESS"/>
</dbReference>
<dbReference type="PANTHER" id="PTHR46268:SF6">
    <property type="entry name" value="UNIVERSAL STRESS PROTEIN UP12"/>
    <property type="match status" value="1"/>
</dbReference>
<dbReference type="CDD" id="cd00293">
    <property type="entry name" value="USP-like"/>
    <property type="match status" value="1"/>
</dbReference>
<protein>
    <submittedName>
        <fullName evidence="3">Universal stress protein</fullName>
    </submittedName>
</protein>
<dbReference type="RefSeq" id="WP_133356754.1">
    <property type="nucleotide sequence ID" value="NZ_SMZJ02000004.1"/>
</dbReference>
<reference evidence="3 4" key="1">
    <citation type="submission" date="2019-03" db="EMBL/GenBank/DDBJ databases">
        <authorList>
            <person name="Zhong Y.L."/>
        </authorList>
    </citation>
    <scope>NUCLEOTIDE SEQUENCE [LARGE SCALE GENOMIC DNA]</scope>
    <source>
        <strain evidence="3 4">W255</strain>
    </source>
</reference>
<dbReference type="AlphaFoldDB" id="A0A562YE21"/>
<proteinExistence type="inferred from homology"/>
<sequence>MKNILLPTDFSENSWNAIKYAIKFFGAETCNFYILHVNRFDNFMTDSSPYIFEEDTISDVYTLTGKLELRKLIKRITKQLTPNEKHKFYTISDYGFFIESIRNHVEDKKIDFIVMGTKGVSGVKKVIVGSNTGGVITKVKCNTLAVPELAQFSEIKEIAFPTDFSLTYDISILKPLYEILEKHPSALRILHICKKEINLNKEQNRNRELLEDYFGHFNHSFHYLTNKKVEDAIQCFVESRNTDMICMVAKNLNYFQQILFHSKVEQISYNIETPFLVLHE</sequence>
<reference evidence="3 4" key="2">
    <citation type="submission" date="2019-07" db="EMBL/GenBank/DDBJ databases">
        <title>Seonamhaeicola sp. W255 draft genome.</title>
        <authorList>
            <person name="Zhang X.-Y."/>
            <person name="Zhang R."/>
            <person name="Zhong Y.-L."/>
            <person name="Du Z.-J."/>
        </authorList>
    </citation>
    <scope>NUCLEOTIDE SEQUENCE [LARGE SCALE GENOMIC DNA]</scope>
    <source>
        <strain evidence="3 4">W255</strain>
    </source>
</reference>
<dbReference type="Proteomes" id="UP000295814">
    <property type="component" value="Unassembled WGS sequence"/>
</dbReference>
<evidence type="ECO:0000259" key="2">
    <source>
        <dbReference type="Pfam" id="PF00582"/>
    </source>
</evidence>
<dbReference type="PANTHER" id="PTHR46268">
    <property type="entry name" value="STRESS RESPONSE PROTEIN NHAX"/>
    <property type="match status" value="1"/>
</dbReference>
<accession>A0A562YE21</accession>
<dbReference type="InterPro" id="IPR006016">
    <property type="entry name" value="UspA"/>
</dbReference>
<dbReference type="OrthoDB" id="9788959at2"/>
<evidence type="ECO:0000313" key="3">
    <source>
        <dbReference type="EMBL" id="TWO32901.1"/>
    </source>
</evidence>
<name>A0A562YE21_9FLAO</name>
<dbReference type="Gene3D" id="3.40.50.620">
    <property type="entry name" value="HUPs"/>
    <property type="match status" value="2"/>
</dbReference>
<comment type="similarity">
    <text evidence="1">Belongs to the universal stress protein A family.</text>
</comment>
<dbReference type="EMBL" id="SMZJ02000004">
    <property type="protein sequence ID" value="TWO32901.1"/>
    <property type="molecule type" value="Genomic_DNA"/>
</dbReference>
<comment type="caution">
    <text evidence="3">The sequence shown here is derived from an EMBL/GenBank/DDBJ whole genome shotgun (WGS) entry which is preliminary data.</text>
</comment>
<feature type="domain" description="UspA" evidence="2">
    <location>
        <begin position="1"/>
        <end position="147"/>
    </location>
</feature>
<keyword evidence="4" id="KW-1185">Reference proteome</keyword>